<dbReference type="RefSeq" id="WP_343774179.1">
    <property type="nucleotide sequence ID" value="NZ_BAAADV010000004.1"/>
</dbReference>
<feature type="transmembrane region" description="Helical" evidence="7">
    <location>
        <begin position="24"/>
        <end position="45"/>
    </location>
</feature>
<dbReference type="PANTHER" id="PTHR43005">
    <property type="entry name" value="BLR7065 PROTEIN"/>
    <property type="match status" value="1"/>
</dbReference>
<comment type="caution">
    <text evidence="9">The sequence shown here is derived from an EMBL/GenBank/DDBJ whole genome shotgun (WGS) entry which is preliminary data.</text>
</comment>
<keyword evidence="2 7" id="KW-0813">Transport</keyword>
<dbReference type="PANTHER" id="PTHR43005:SF1">
    <property type="entry name" value="SPERMIDINE_PUTRESCINE TRANSPORT SYSTEM PERMEASE PROTEIN"/>
    <property type="match status" value="1"/>
</dbReference>
<feature type="transmembrane region" description="Helical" evidence="7">
    <location>
        <begin position="100"/>
        <end position="123"/>
    </location>
</feature>
<evidence type="ECO:0000313" key="10">
    <source>
        <dbReference type="Proteomes" id="UP001500420"/>
    </source>
</evidence>
<dbReference type="EMBL" id="BAAADV010000004">
    <property type="protein sequence ID" value="GAA0674970.1"/>
    <property type="molecule type" value="Genomic_DNA"/>
</dbReference>
<evidence type="ECO:0000256" key="2">
    <source>
        <dbReference type="ARBA" id="ARBA00022448"/>
    </source>
</evidence>
<keyword evidence="3" id="KW-1003">Cell membrane</keyword>
<dbReference type="InterPro" id="IPR035906">
    <property type="entry name" value="MetI-like_sf"/>
</dbReference>
<dbReference type="AlphaFoldDB" id="A0AAV3TA46"/>
<dbReference type="CDD" id="cd06261">
    <property type="entry name" value="TM_PBP2"/>
    <property type="match status" value="1"/>
</dbReference>
<name>A0AAV3TA46_9EURY</name>
<dbReference type="Pfam" id="PF00528">
    <property type="entry name" value="BPD_transp_1"/>
    <property type="match status" value="1"/>
</dbReference>
<sequence>MSSATSSILSRPASWTERLSETQFAYLMLIPVFLLLGVIAIWPLLSTFRLSLFADSLTGATVGEFVGLENYVELITGQREALLPRPFIDLETPFRSALPVTLIFAVVSVFFETILGFGAALVLDRDFRGRRWFRVALILPWAVPIVIQGMIFYLMFAPGIGFATDPLSAWGIIGNTPLTNSFDSLLIIIIADVWKTTAFMTLLILAGLQSIDRSLYNVGKVAGASRWQQFKMITLPLVLPAVLVAMLFRSINAMRVFGLIETVSDCGTVPSLSCMVVQTFSSGRYGTSAAIAFLTAAIIAGAVMIYIVQFARGQAEVI</sequence>
<keyword evidence="4 7" id="KW-0812">Transmembrane</keyword>
<evidence type="ECO:0000256" key="7">
    <source>
        <dbReference type="RuleBase" id="RU363032"/>
    </source>
</evidence>
<protein>
    <submittedName>
        <fullName evidence="9">Sugar ABC transporter permease</fullName>
    </submittedName>
</protein>
<reference evidence="9 10" key="1">
    <citation type="journal article" date="2019" name="Int. J. Syst. Evol. Microbiol.">
        <title>The Global Catalogue of Microorganisms (GCM) 10K type strain sequencing project: providing services to taxonomists for standard genome sequencing and annotation.</title>
        <authorList>
            <consortium name="The Broad Institute Genomics Platform"/>
            <consortium name="The Broad Institute Genome Sequencing Center for Infectious Disease"/>
            <person name="Wu L."/>
            <person name="Ma J."/>
        </authorList>
    </citation>
    <scope>NUCLEOTIDE SEQUENCE [LARGE SCALE GENOMIC DNA]</scope>
    <source>
        <strain evidence="9 10">JCM 16328</strain>
    </source>
</reference>
<proteinExistence type="inferred from homology"/>
<dbReference type="PROSITE" id="PS50928">
    <property type="entry name" value="ABC_TM1"/>
    <property type="match status" value="1"/>
</dbReference>
<evidence type="ECO:0000256" key="1">
    <source>
        <dbReference type="ARBA" id="ARBA00004651"/>
    </source>
</evidence>
<organism evidence="9 10">
    <name type="scientific">Natronoarchaeum mannanilyticum</name>
    <dbReference type="NCBI Taxonomy" id="926360"/>
    <lineage>
        <taxon>Archaea</taxon>
        <taxon>Methanobacteriati</taxon>
        <taxon>Methanobacteriota</taxon>
        <taxon>Stenosarchaea group</taxon>
        <taxon>Halobacteria</taxon>
        <taxon>Halobacteriales</taxon>
        <taxon>Natronoarchaeaceae</taxon>
    </lineage>
</organism>
<feature type="transmembrane region" description="Helical" evidence="7">
    <location>
        <begin position="185"/>
        <end position="208"/>
    </location>
</feature>
<feature type="transmembrane region" description="Helical" evidence="7">
    <location>
        <begin position="135"/>
        <end position="156"/>
    </location>
</feature>
<dbReference type="SUPFAM" id="SSF161098">
    <property type="entry name" value="MetI-like"/>
    <property type="match status" value="1"/>
</dbReference>
<comment type="similarity">
    <text evidence="7">Belongs to the binding-protein-dependent transport system permease family.</text>
</comment>
<evidence type="ECO:0000256" key="4">
    <source>
        <dbReference type="ARBA" id="ARBA00022692"/>
    </source>
</evidence>
<evidence type="ECO:0000256" key="6">
    <source>
        <dbReference type="ARBA" id="ARBA00023136"/>
    </source>
</evidence>
<comment type="subcellular location">
    <subcellularLocation>
        <location evidence="1 7">Cell membrane</location>
        <topology evidence="1 7">Multi-pass membrane protein</topology>
    </subcellularLocation>
</comment>
<dbReference type="InterPro" id="IPR000515">
    <property type="entry name" value="MetI-like"/>
</dbReference>
<dbReference type="GO" id="GO:0005886">
    <property type="term" value="C:plasma membrane"/>
    <property type="evidence" value="ECO:0007669"/>
    <property type="project" value="UniProtKB-SubCell"/>
</dbReference>
<dbReference type="GO" id="GO:0055085">
    <property type="term" value="P:transmembrane transport"/>
    <property type="evidence" value="ECO:0007669"/>
    <property type="project" value="InterPro"/>
</dbReference>
<evidence type="ECO:0000256" key="3">
    <source>
        <dbReference type="ARBA" id="ARBA00022475"/>
    </source>
</evidence>
<feature type="transmembrane region" description="Helical" evidence="7">
    <location>
        <begin position="285"/>
        <end position="308"/>
    </location>
</feature>
<keyword evidence="6 7" id="KW-0472">Membrane</keyword>
<dbReference type="Gene3D" id="1.10.3720.10">
    <property type="entry name" value="MetI-like"/>
    <property type="match status" value="1"/>
</dbReference>
<evidence type="ECO:0000259" key="8">
    <source>
        <dbReference type="PROSITE" id="PS50928"/>
    </source>
</evidence>
<feature type="domain" description="ABC transmembrane type-1" evidence="8">
    <location>
        <begin position="98"/>
        <end position="306"/>
    </location>
</feature>
<evidence type="ECO:0000256" key="5">
    <source>
        <dbReference type="ARBA" id="ARBA00022989"/>
    </source>
</evidence>
<dbReference type="Proteomes" id="UP001500420">
    <property type="component" value="Unassembled WGS sequence"/>
</dbReference>
<feature type="transmembrane region" description="Helical" evidence="7">
    <location>
        <begin position="229"/>
        <end position="248"/>
    </location>
</feature>
<accession>A0AAV3TA46</accession>
<gene>
    <name evidence="9" type="ORF">GCM10009020_23150</name>
</gene>
<keyword evidence="5 7" id="KW-1133">Transmembrane helix</keyword>
<keyword evidence="10" id="KW-1185">Reference proteome</keyword>
<evidence type="ECO:0000313" key="9">
    <source>
        <dbReference type="EMBL" id="GAA0674970.1"/>
    </source>
</evidence>